<gene>
    <name evidence="1" type="ORF">PSm6_11630</name>
</gene>
<reference evidence="1" key="1">
    <citation type="submission" date="2020-05" db="EMBL/GenBank/DDBJ databases">
        <title>Complete genome sequence of Pseudomonas sp. Sm006.</title>
        <authorList>
            <person name="Takeuchi K."/>
            <person name="Someya N."/>
        </authorList>
    </citation>
    <scope>NUCLEOTIDE SEQUENCE</scope>
    <source>
        <strain evidence="1">Sm006</strain>
    </source>
</reference>
<organism evidence="1 2">
    <name type="scientific">Pseudomonas solani</name>
    <dbReference type="NCBI Taxonomy" id="2731552"/>
    <lineage>
        <taxon>Bacteria</taxon>
        <taxon>Pseudomonadati</taxon>
        <taxon>Pseudomonadota</taxon>
        <taxon>Gammaproteobacteria</taxon>
        <taxon>Pseudomonadales</taxon>
        <taxon>Pseudomonadaceae</taxon>
        <taxon>Pseudomonas</taxon>
    </lineage>
</organism>
<name>A0ABM7L5K1_9PSED</name>
<evidence type="ECO:0000313" key="2">
    <source>
        <dbReference type="Proteomes" id="UP001064896"/>
    </source>
</evidence>
<protein>
    <submittedName>
        <fullName evidence="1">Uncharacterized protein</fullName>
    </submittedName>
</protein>
<accession>A0ABM7L5K1</accession>
<dbReference type="Proteomes" id="UP001064896">
    <property type="component" value="Chromosome"/>
</dbReference>
<keyword evidence="2" id="KW-1185">Reference proteome</keyword>
<dbReference type="RefSeq" id="WP_265169727.1">
    <property type="nucleotide sequence ID" value="NZ_AP023081.1"/>
</dbReference>
<sequence>MKYLKKTGDRKVARFKHNFEDARVIDKEGDQSKPKKEQKPSELKRILRTFIIFGFKHFLIWGWENRENLLNFIREWFL</sequence>
<evidence type="ECO:0000313" key="1">
    <source>
        <dbReference type="EMBL" id="BCD84756.1"/>
    </source>
</evidence>
<dbReference type="EMBL" id="AP023081">
    <property type="protein sequence ID" value="BCD84756.1"/>
    <property type="molecule type" value="Genomic_DNA"/>
</dbReference>
<proteinExistence type="predicted"/>